<sequence>MIKIQDYLKHEKKLYVPLLKYIDSDENIDKAFNELVIILKKRNFGEDKYESREMLLLLIKICQNHHRKPYFLAKIEKILLYLEDRIKEIFSNLEIFKIFRKNKRILLLLFKLKFITVDESIVKTIHFLKYDFFFYPEIRSYLNEGKRKSIESKMLKIDEHAFDDFETKRQEGENDSYVCQLIRKDSIEKFVSFINQTNYSISSTIKPSIFETNSFLIYKEPTLIEYAAFFGSIQIFQFLKMNSKIEKEIQIEPTLWLYAIHGRNMDIIHQIEEEDNSHKDEKIYELFIKESIKCHHNKIATYFKENYLNDLYGIDLIMNKYGYEYHNFQFIIDKFEVKFAPFLFEFDYIPIVEIAVKEWNIKSTNKVIQK</sequence>
<keyword evidence="2" id="KW-1185">Reference proteome</keyword>
<evidence type="ECO:0008006" key="3">
    <source>
        <dbReference type="Google" id="ProtNLM"/>
    </source>
</evidence>
<proteinExistence type="predicted"/>
<comment type="caution">
    <text evidence="1">The sequence shown here is derived from an EMBL/GenBank/DDBJ whole genome shotgun (WGS) entry which is preliminary data.</text>
</comment>
<organism evidence="1 2">
    <name type="scientific">Tritrichomonas musculus</name>
    <dbReference type="NCBI Taxonomy" id="1915356"/>
    <lineage>
        <taxon>Eukaryota</taxon>
        <taxon>Metamonada</taxon>
        <taxon>Parabasalia</taxon>
        <taxon>Tritrichomonadida</taxon>
        <taxon>Tritrichomonadidae</taxon>
        <taxon>Tritrichomonas</taxon>
    </lineage>
</organism>
<reference evidence="1 2" key="1">
    <citation type="submission" date="2024-04" db="EMBL/GenBank/DDBJ databases">
        <title>Tritrichomonas musculus Genome.</title>
        <authorList>
            <person name="Alves-Ferreira E."/>
            <person name="Grigg M."/>
            <person name="Lorenzi H."/>
            <person name="Galac M."/>
        </authorList>
    </citation>
    <scope>NUCLEOTIDE SEQUENCE [LARGE SCALE GENOMIC DNA]</scope>
    <source>
        <strain evidence="1 2">EAF2021</strain>
    </source>
</reference>
<dbReference type="PANTHER" id="PTHR24159">
    <property type="match status" value="1"/>
</dbReference>
<name>A0ABR2GY53_9EUKA</name>
<dbReference type="Proteomes" id="UP001470230">
    <property type="component" value="Unassembled WGS sequence"/>
</dbReference>
<gene>
    <name evidence="1" type="ORF">M9Y10_032909</name>
</gene>
<accession>A0ABR2GY53</accession>
<protein>
    <recommendedName>
        <fullName evidence="3">DUF3447 domain-containing protein</fullName>
    </recommendedName>
</protein>
<evidence type="ECO:0000313" key="1">
    <source>
        <dbReference type="EMBL" id="KAK8838867.1"/>
    </source>
</evidence>
<dbReference type="PANTHER" id="PTHR24159:SF5">
    <property type="entry name" value="ANK_REP_REGION DOMAIN-CONTAINING PROTEIN"/>
    <property type="match status" value="1"/>
</dbReference>
<evidence type="ECO:0000313" key="2">
    <source>
        <dbReference type="Proteomes" id="UP001470230"/>
    </source>
</evidence>
<dbReference type="EMBL" id="JAPFFF010000054">
    <property type="protein sequence ID" value="KAK8838867.1"/>
    <property type="molecule type" value="Genomic_DNA"/>
</dbReference>